<dbReference type="EMBL" id="JBBPHU010000010">
    <property type="protein sequence ID" value="KAK7512865.1"/>
    <property type="molecule type" value="Genomic_DNA"/>
</dbReference>
<evidence type="ECO:0000259" key="1">
    <source>
        <dbReference type="Pfam" id="PF22917"/>
    </source>
</evidence>
<evidence type="ECO:0000313" key="3">
    <source>
        <dbReference type="Proteomes" id="UP001363622"/>
    </source>
</evidence>
<dbReference type="InterPro" id="IPR055222">
    <property type="entry name" value="PRISE-like_Rossmann-fold"/>
</dbReference>
<sequence length="432" mass="47495">MATTKYHQVYSDGIYHGLPVFGDEHKGLTAIVTGANGISGQHMLRVLGQSSTRWSKIYSVSRRPPPGALPANVTHISVDFLGTPDSIADALRSAGVQHVDHVFFFSYIQVAPEPGQPLWSSGAEAMCVKNTELLANFLSALSLASLIPRRVMLQTGAKHYGIHIGPGKVPQEETDPRVLIEPNFYYPQEDHLFEWCARTGAGWNVARPGPILGAVQDNAINLVFPLAVYAAVSKHLGQPLVFPSDLAAWETLQDQSSAMMNGYLEEWAVLTEAAKNQAFNAADGSHFTWGQFWPKLADAFGMEWEGPSLDPSQYQVAKLPSEKIPRGYGPQNELHLRFFSVEWAKRPEVQQAWRDIATEHGLVNKELTRVDETFMVLDLTLTCAINPAMSMDKARSLGFFGTVKSTDSMLKVIGDFVDLKMIPPVGVFAKSG</sequence>
<accession>A0ABR1KEJ2</accession>
<name>A0ABR1KEJ2_9PEZI</name>
<dbReference type="InterPro" id="IPR036291">
    <property type="entry name" value="NAD(P)-bd_dom_sf"/>
</dbReference>
<gene>
    <name evidence="2" type="ORF">IWZ03DRAFT_315965</name>
</gene>
<dbReference type="PANTHER" id="PTHR32487:SF29">
    <property type="entry name" value="NAD-DEPENDENT EPIMERASE_DEHYDRATASE DOMAIN-CONTAINING PROTEIN"/>
    <property type="match status" value="1"/>
</dbReference>
<reference evidence="2 3" key="1">
    <citation type="submission" date="2024-04" db="EMBL/GenBank/DDBJ databases">
        <title>Phyllosticta paracitricarpa is synonymous to the EU quarantine fungus P. citricarpa based on phylogenomic analyses.</title>
        <authorList>
            <consortium name="Lawrence Berkeley National Laboratory"/>
            <person name="Van Ingen-Buijs V.A."/>
            <person name="Van Westerhoven A.C."/>
            <person name="Haridas S."/>
            <person name="Skiadas P."/>
            <person name="Martin F."/>
            <person name="Groenewald J.Z."/>
            <person name="Crous P.W."/>
            <person name="Seidl M.F."/>
        </authorList>
    </citation>
    <scope>NUCLEOTIDE SEQUENCE [LARGE SCALE GENOMIC DNA]</scope>
    <source>
        <strain evidence="2 3">CBS 123371</strain>
    </source>
</reference>
<dbReference type="Gene3D" id="3.40.50.720">
    <property type="entry name" value="NAD(P)-binding Rossmann-like Domain"/>
    <property type="match status" value="1"/>
</dbReference>
<dbReference type="CDD" id="cd08948">
    <property type="entry name" value="5beta-POR_like_SDR_a"/>
    <property type="match status" value="1"/>
</dbReference>
<evidence type="ECO:0000313" key="2">
    <source>
        <dbReference type="EMBL" id="KAK7512865.1"/>
    </source>
</evidence>
<dbReference type="Proteomes" id="UP001363622">
    <property type="component" value="Unassembled WGS sequence"/>
</dbReference>
<keyword evidence="3" id="KW-1185">Reference proteome</keyword>
<feature type="domain" description="PRISE-like Rossmann-fold" evidence="1">
    <location>
        <begin position="94"/>
        <end position="303"/>
    </location>
</feature>
<protein>
    <recommendedName>
        <fullName evidence="1">PRISE-like Rossmann-fold domain-containing protein</fullName>
    </recommendedName>
</protein>
<organism evidence="2 3">
    <name type="scientific">Phyllosticta citriasiana</name>
    <dbReference type="NCBI Taxonomy" id="595635"/>
    <lineage>
        <taxon>Eukaryota</taxon>
        <taxon>Fungi</taxon>
        <taxon>Dikarya</taxon>
        <taxon>Ascomycota</taxon>
        <taxon>Pezizomycotina</taxon>
        <taxon>Dothideomycetes</taxon>
        <taxon>Dothideomycetes incertae sedis</taxon>
        <taxon>Botryosphaeriales</taxon>
        <taxon>Phyllostictaceae</taxon>
        <taxon>Phyllosticta</taxon>
    </lineage>
</organism>
<comment type="caution">
    <text evidence="2">The sequence shown here is derived from an EMBL/GenBank/DDBJ whole genome shotgun (WGS) entry which is preliminary data.</text>
</comment>
<dbReference type="SUPFAM" id="SSF51735">
    <property type="entry name" value="NAD(P)-binding Rossmann-fold domains"/>
    <property type="match status" value="1"/>
</dbReference>
<dbReference type="Pfam" id="PF22917">
    <property type="entry name" value="PRISE"/>
    <property type="match status" value="1"/>
</dbReference>
<dbReference type="PANTHER" id="PTHR32487">
    <property type="entry name" value="3-OXO-DELTA(4,5)-STEROID 5-BETA-REDUCTASE"/>
    <property type="match status" value="1"/>
</dbReference>
<proteinExistence type="predicted"/>